<organism evidence="3 4">
    <name type="scientific">Nocardioides panacisoli</name>
    <dbReference type="NCBI Taxonomy" id="627624"/>
    <lineage>
        <taxon>Bacteria</taxon>
        <taxon>Bacillati</taxon>
        <taxon>Actinomycetota</taxon>
        <taxon>Actinomycetes</taxon>
        <taxon>Propionibacteriales</taxon>
        <taxon>Nocardioidaceae</taxon>
        <taxon>Nocardioides</taxon>
    </lineage>
</organism>
<evidence type="ECO:0000313" key="4">
    <source>
        <dbReference type="Proteomes" id="UP001501821"/>
    </source>
</evidence>
<evidence type="ECO:0000259" key="2">
    <source>
        <dbReference type="Pfam" id="PF20177"/>
    </source>
</evidence>
<keyword evidence="1" id="KW-1133">Transmembrane helix</keyword>
<reference evidence="4" key="1">
    <citation type="journal article" date="2019" name="Int. J. Syst. Evol. Microbiol.">
        <title>The Global Catalogue of Microorganisms (GCM) 10K type strain sequencing project: providing services to taxonomists for standard genome sequencing and annotation.</title>
        <authorList>
            <consortium name="The Broad Institute Genomics Platform"/>
            <consortium name="The Broad Institute Genome Sequencing Center for Infectious Disease"/>
            <person name="Wu L."/>
            <person name="Ma J."/>
        </authorList>
    </citation>
    <scope>NUCLEOTIDE SEQUENCE [LARGE SCALE GENOMIC DNA]</scope>
    <source>
        <strain evidence="4">JCM 16953</strain>
    </source>
</reference>
<proteinExistence type="predicted"/>
<evidence type="ECO:0000313" key="3">
    <source>
        <dbReference type="EMBL" id="GAA3803948.1"/>
    </source>
</evidence>
<keyword evidence="1" id="KW-0472">Membrane</keyword>
<dbReference type="RefSeq" id="WP_344772118.1">
    <property type="nucleotide sequence ID" value="NZ_BAABAH010000001.1"/>
</dbReference>
<keyword evidence="1" id="KW-0812">Transmembrane</keyword>
<protein>
    <recommendedName>
        <fullName evidence="2">DUF6542 domain-containing protein</fullName>
    </recommendedName>
</protein>
<feature type="domain" description="DUF6542" evidence="2">
    <location>
        <begin position="17"/>
        <end position="128"/>
    </location>
</feature>
<sequence length="134" mass="14093">MNHAPTIWEEGREPGNEVAALLVALLLTAMVVDVLLSHPLGLFFDLAFVTLCVGAALAVRPSDFFVVGVLPPLAMLTTVLLLAIAEPEAVASPHDGVVQATVSGLSRHGVALVTGYFLCLGLLAVRRRVADAQR</sequence>
<dbReference type="Proteomes" id="UP001501821">
    <property type="component" value="Unassembled WGS sequence"/>
</dbReference>
<evidence type="ECO:0000256" key="1">
    <source>
        <dbReference type="SAM" id="Phobius"/>
    </source>
</evidence>
<dbReference type="Pfam" id="PF20177">
    <property type="entry name" value="DUF6542"/>
    <property type="match status" value="1"/>
</dbReference>
<feature type="transmembrane region" description="Helical" evidence="1">
    <location>
        <begin position="42"/>
        <end position="59"/>
    </location>
</feature>
<keyword evidence="4" id="KW-1185">Reference proteome</keyword>
<feature type="transmembrane region" description="Helical" evidence="1">
    <location>
        <begin position="105"/>
        <end position="125"/>
    </location>
</feature>
<accession>A0ABP7HWI9</accession>
<gene>
    <name evidence="3" type="ORF">GCM10022242_04070</name>
</gene>
<comment type="caution">
    <text evidence="3">The sequence shown here is derived from an EMBL/GenBank/DDBJ whole genome shotgun (WGS) entry which is preliminary data.</text>
</comment>
<dbReference type="EMBL" id="BAABAH010000001">
    <property type="protein sequence ID" value="GAA3803948.1"/>
    <property type="molecule type" value="Genomic_DNA"/>
</dbReference>
<dbReference type="InterPro" id="IPR046672">
    <property type="entry name" value="DUF6542"/>
</dbReference>
<feature type="transmembrane region" description="Helical" evidence="1">
    <location>
        <begin position="64"/>
        <end position="85"/>
    </location>
</feature>
<name>A0ABP7HWI9_9ACTN</name>